<evidence type="ECO:0000256" key="1">
    <source>
        <dbReference type="SAM" id="MobiDB-lite"/>
    </source>
</evidence>
<dbReference type="InterPro" id="IPR011009">
    <property type="entry name" value="Kinase-like_dom_sf"/>
</dbReference>
<sequence>VLALTRPSNSSVLALSDAIGKQVVANLEHHIEPVKSTREAQLKAKVLTVAKLRAGDMAICQALVNNNFPVPRTTRPADPPQFVLDLQGDFGRMQPLVASSDESPSDEKWNKRAMYLWLQSLFLFVARHIKHYLEGVADGRLPDRLVLPYERTDVLAEGSDDRKRPDLGLGIRSRSRGIGPIGGRTEYAGALAIVEAKGEYAKGAGKPDVPHHRLEALSLEAPQPEQAGTAADEPRLKLDAPTRGAFEQLFMYTRQVYPNQCNRRFVWGISQSRAETRVCIFVNNGAVASHAMNLHTPEGRCQFVQLLVDWSLCEAPLLGYDPTIEWLDGLKCWQIDVPSIATDTDAPPDASSASSATPYYFSRTYVEADHLFGRHTRCFPATMQKPGAPVSDENPITPDAVVKDAWPSAESWQMHMKIDGQFVDDTTTNILGELESRLPAGALAGCNILHRDISDSNIMFTRDKDGNVCGVLIDLDNAVYAERAQIDRRPICTGTLPFMSVNNLEQSDAARKMVDELESMLNGKEIEIAEWINESCKFLKGLIRDLRACLFDNPDERVGPHARGTQLKETGESDDGSSVSGQGADGHASNSGATPAAKHAAETICDGLIDPFRERTKDPAVDVLFASFAGVLAKYGSIAQSKIAEARAKGGALVDSGNVV</sequence>
<feature type="domain" description="Fungal-type protein kinase" evidence="2">
    <location>
        <begin position="445"/>
        <end position="521"/>
    </location>
</feature>
<evidence type="ECO:0000313" key="4">
    <source>
        <dbReference type="Proteomes" id="UP001143981"/>
    </source>
</evidence>
<dbReference type="AlphaFoldDB" id="A0A9W7Y7H2"/>
<feature type="domain" description="Fungal-type protein kinase" evidence="2">
    <location>
        <begin position="241"/>
        <end position="410"/>
    </location>
</feature>
<dbReference type="Gene3D" id="1.10.510.10">
    <property type="entry name" value="Transferase(Phosphotransferase) domain 1"/>
    <property type="match status" value="1"/>
</dbReference>
<organism evidence="3 4">
    <name type="scientific">Coemansia biformis</name>
    <dbReference type="NCBI Taxonomy" id="1286918"/>
    <lineage>
        <taxon>Eukaryota</taxon>
        <taxon>Fungi</taxon>
        <taxon>Fungi incertae sedis</taxon>
        <taxon>Zoopagomycota</taxon>
        <taxon>Kickxellomycotina</taxon>
        <taxon>Kickxellomycetes</taxon>
        <taxon>Kickxellales</taxon>
        <taxon>Kickxellaceae</taxon>
        <taxon>Coemansia</taxon>
    </lineage>
</organism>
<dbReference type="InterPro" id="IPR040976">
    <property type="entry name" value="Pkinase_fungal"/>
</dbReference>
<reference evidence="3" key="1">
    <citation type="submission" date="2022-07" db="EMBL/GenBank/DDBJ databases">
        <title>Phylogenomic reconstructions and comparative analyses of Kickxellomycotina fungi.</title>
        <authorList>
            <person name="Reynolds N.K."/>
            <person name="Stajich J.E."/>
            <person name="Barry K."/>
            <person name="Grigoriev I.V."/>
            <person name="Crous P."/>
            <person name="Smith M.E."/>
        </authorList>
    </citation>
    <scope>NUCLEOTIDE SEQUENCE</scope>
    <source>
        <strain evidence="3">BCRC 34381</strain>
    </source>
</reference>
<dbReference type="EMBL" id="JANBOI010000425">
    <property type="protein sequence ID" value="KAJ1730649.1"/>
    <property type="molecule type" value="Genomic_DNA"/>
</dbReference>
<name>A0A9W7Y7H2_9FUNG</name>
<dbReference type="Proteomes" id="UP001143981">
    <property type="component" value="Unassembled WGS sequence"/>
</dbReference>
<evidence type="ECO:0000259" key="2">
    <source>
        <dbReference type="Pfam" id="PF17667"/>
    </source>
</evidence>
<accession>A0A9W7Y7H2</accession>
<dbReference type="PANTHER" id="PTHR38248">
    <property type="entry name" value="FUNK1 6"/>
    <property type="match status" value="1"/>
</dbReference>
<gene>
    <name evidence="3" type="ORF">LPJ61_002903</name>
</gene>
<evidence type="ECO:0000313" key="3">
    <source>
        <dbReference type="EMBL" id="KAJ1730649.1"/>
    </source>
</evidence>
<proteinExistence type="predicted"/>
<feature type="non-terminal residue" evidence="3">
    <location>
        <position position="1"/>
    </location>
</feature>
<dbReference type="OrthoDB" id="5584477at2759"/>
<dbReference type="PANTHER" id="PTHR38248:SF2">
    <property type="entry name" value="FUNK1 11"/>
    <property type="match status" value="1"/>
</dbReference>
<protein>
    <recommendedName>
        <fullName evidence="2">Fungal-type protein kinase domain-containing protein</fullName>
    </recommendedName>
</protein>
<dbReference type="Pfam" id="PF17667">
    <property type="entry name" value="Pkinase_fungal"/>
    <property type="match status" value="2"/>
</dbReference>
<comment type="caution">
    <text evidence="3">The sequence shown here is derived from an EMBL/GenBank/DDBJ whole genome shotgun (WGS) entry which is preliminary data.</text>
</comment>
<dbReference type="SUPFAM" id="SSF56112">
    <property type="entry name" value="Protein kinase-like (PK-like)"/>
    <property type="match status" value="1"/>
</dbReference>
<feature type="region of interest" description="Disordered" evidence="1">
    <location>
        <begin position="559"/>
        <end position="595"/>
    </location>
</feature>
<keyword evidence="4" id="KW-1185">Reference proteome</keyword>